<protein>
    <submittedName>
        <fullName evidence="8">Protein arginine N-methyltransferase 8</fullName>
    </submittedName>
</protein>
<accession>A0A1I7XLK4</accession>
<evidence type="ECO:0000256" key="2">
    <source>
        <dbReference type="ARBA" id="ARBA00022679"/>
    </source>
</evidence>
<keyword evidence="7" id="KW-1185">Reference proteome</keyword>
<name>A0A1I7XLK4_HETBA</name>
<dbReference type="Proteomes" id="UP000095283">
    <property type="component" value="Unplaced"/>
</dbReference>
<dbReference type="GO" id="GO:0035241">
    <property type="term" value="F:protein-arginine omega-N monomethyltransferase activity"/>
    <property type="evidence" value="ECO:0007669"/>
    <property type="project" value="TreeGrafter"/>
</dbReference>
<dbReference type="Gene3D" id="3.40.50.150">
    <property type="entry name" value="Vaccinia Virus protein VP39"/>
    <property type="match status" value="1"/>
</dbReference>
<dbReference type="GO" id="GO:0032259">
    <property type="term" value="P:methylation"/>
    <property type="evidence" value="ECO:0007669"/>
    <property type="project" value="UniProtKB-KW"/>
</dbReference>
<evidence type="ECO:0000313" key="8">
    <source>
        <dbReference type="WBParaSite" id="Hba_18416"/>
    </source>
</evidence>
<dbReference type="PANTHER" id="PTHR11006:SF124">
    <property type="entry name" value="ARGININE METHYLTRANSFERASE 1-RELATED"/>
    <property type="match status" value="1"/>
</dbReference>
<proteinExistence type="predicted"/>
<evidence type="ECO:0000256" key="4">
    <source>
        <dbReference type="PROSITE-ProRule" id="PRU01015"/>
    </source>
</evidence>
<dbReference type="PROSITE" id="PS51678">
    <property type="entry name" value="SAM_MT_PRMT"/>
    <property type="match status" value="1"/>
</dbReference>
<dbReference type="InterPro" id="IPR055135">
    <property type="entry name" value="PRMT_dom"/>
</dbReference>
<dbReference type="InterPro" id="IPR029063">
    <property type="entry name" value="SAM-dependent_MTases_sf"/>
</dbReference>
<dbReference type="PANTHER" id="PTHR11006">
    <property type="entry name" value="PROTEIN ARGININE N-METHYLTRANSFERASE"/>
    <property type="match status" value="1"/>
</dbReference>
<dbReference type="GO" id="GO:0035242">
    <property type="term" value="F:protein-arginine omega-N asymmetric methyltransferase activity"/>
    <property type="evidence" value="ECO:0007669"/>
    <property type="project" value="TreeGrafter"/>
</dbReference>
<evidence type="ECO:0000256" key="1">
    <source>
        <dbReference type="ARBA" id="ARBA00022603"/>
    </source>
</evidence>
<dbReference type="GO" id="GO:0005634">
    <property type="term" value="C:nucleus"/>
    <property type="evidence" value="ECO:0007669"/>
    <property type="project" value="TreeGrafter"/>
</dbReference>
<dbReference type="SUPFAM" id="SSF53335">
    <property type="entry name" value="S-adenosyl-L-methionine-dependent methyltransferases"/>
    <property type="match status" value="1"/>
</dbReference>
<evidence type="ECO:0000259" key="6">
    <source>
        <dbReference type="Pfam" id="PF22528"/>
    </source>
</evidence>
<sequence length="728" mass="83300">MEFSNMAHQSRQIIKDNGLDHIITVVQAKVEDVKELPDGVEKVDIIISEWMGYCLFYESMLNTVLFARDKWLIEGGLLFPDKAKLFVCAIEDRQYKEDKIHWWDNVYGFNMSAIRKVAITEPLVDVVDNAQVVTNNYCIKEVDLYTVKVEDLSWTSEFQLRCARNDYVQALVTFFTVEFSRCHKRTGFSTGPDVQYTHWKQTVFYLMDALTVKKGEDIKGVFTVTPNKRNERDLDFKIKMFPSSSGSFGTGPSVGRKGVTISLETFNEWKIQEIGYNGVEKYIRPESFSDHVGKLARQVEWHKLVGTDAVYDNPSLANDDSEEEQVKEKKPRVDIKERSVPDAGPWHGVAKNLQSFLLLIVWFLLKLDYEVIHLIFIRFVLNIVHKYSKLLLALFRCKYIQTFLQEGDIPEEGDPYLNRSLRQMVVAQECTRWVRPQLFVSLPVTNLAEALDSRGPKAFTQKEIDDRAHKPQFMLEKLLAVAAHFCLVKIVRETLEAFMRDRKDPQIHWRWLRCSPTNSQFMVIMTNRNFDFVVGKVTYYIRVSSDSICMVSKDGHNMDCHRDRGQLLYALKYMTCTFSVTSIASMGKMLWYYQIMHANMNAVDETGQPAPTLYLCNAAATISIFLQFGINRNPIIKVRKFVADTKHEEGAGAGQQLEADGAGEGQQLEADGAGEGQQLELLELLAPLAPPSAPVRLDRSKPGNDPLPPLLLLLNKYCDKIYSYISSL</sequence>
<dbReference type="AlphaFoldDB" id="A0A1I7XLK4"/>
<organism evidence="7 8">
    <name type="scientific">Heterorhabditis bacteriophora</name>
    <name type="common">Entomopathogenic nematode worm</name>
    <dbReference type="NCBI Taxonomy" id="37862"/>
    <lineage>
        <taxon>Eukaryota</taxon>
        <taxon>Metazoa</taxon>
        <taxon>Ecdysozoa</taxon>
        <taxon>Nematoda</taxon>
        <taxon>Chromadorea</taxon>
        <taxon>Rhabditida</taxon>
        <taxon>Rhabditina</taxon>
        <taxon>Rhabditomorpha</taxon>
        <taxon>Strongyloidea</taxon>
        <taxon>Heterorhabditidae</taxon>
        <taxon>Heterorhabditis</taxon>
    </lineage>
</organism>
<dbReference type="GO" id="GO:0042054">
    <property type="term" value="F:histone methyltransferase activity"/>
    <property type="evidence" value="ECO:0007669"/>
    <property type="project" value="TreeGrafter"/>
</dbReference>
<keyword evidence="1 4" id="KW-0489">Methyltransferase</keyword>
<reference evidence="8" key="1">
    <citation type="submission" date="2016-11" db="UniProtKB">
        <authorList>
            <consortium name="WormBaseParasite"/>
        </authorList>
    </citation>
    <scope>IDENTIFICATION</scope>
</reference>
<evidence type="ECO:0000256" key="3">
    <source>
        <dbReference type="ARBA" id="ARBA00022691"/>
    </source>
</evidence>
<dbReference type="InterPro" id="IPR025799">
    <property type="entry name" value="Arg_MeTrfase"/>
</dbReference>
<feature type="domain" description="Protein arginine N-methyltransferase" evidence="6">
    <location>
        <begin position="81"/>
        <end position="239"/>
    </location>
</feature>
<dbReference type="WBParaSite" id="Hba_18416">
    <property type="protein sequence ID" value="Hba_18416"/>
    <property type="gene ID" value="Hba_18416"/>
</dbReference>
<dbReference type="Pfam" id="PF22528">
    <property type="entry name" value="PRMT_C"/>
    <property type="match status" value="1"/>
</dbReference>
<keyword evidence="2 4" id="KW-0808">Transferase</keyword>
<dbReference type="Gene3D" id="2.70.160.11">
    <property type="entry name" value="Hnrnp arginine n-methyltransferase1"/>
    <property type="match status" value="1"/>
</dbReference>
<evidence type="ECO:0000256" key="5">
    <source>
        <dbReference type="SAM" id="MobiDB-lite"/>
    </source>
</evidence>
<dbReference type="FunFam" id="2.70.160.11:FF:000001">
    <property type="entry name" value="Blast:Protein arginine N-methyltransferase 1"/>
    <property type="match status" value="1"/>
</dbReference>
<keyword evidence="3 4" id="KW-0949">S-adenosyl-L-methionine</keyword>
<feature type="region of interest" description="Disordered" evidence="5">
    <location>
        <begin position="649"/>
        <end position="669"/>
    </location>
</feature>
<evidence type="ECO:0000313" key="7">
    <source>
        <dbReference type="Proteomes" id="UP000095283"/>
    </source>
</evidence>